<name>A0A2K1SWK5_GARVA</name>
<dbReference type="Gene3D" id="3.40.50.1390">
    <property type="entry name" value="Resolvase, N-terminal catalytic domain"/>
    <property type="match status" value="1"/>
</dbReference>
<dbReference type="PANTHER" id="PTHR30461">
    <property type="entry name" value="DNA-INVERTASE FROM LAMBDOID PROPHAGE"/>
    <property type="match status" value="1"/>
</dbReference>
<dbReference type="AlphaFoldDB" id="A0A2K1SWK5"/>
<proteinExistence type="predicted"/>
<dbReference type="InterPro" id="IPR050639">
    <property type="entry name" value="SSR_resolvase"/>
</dbReference>
<dbReference type="InterPro" id="IPR025827">
    <property type="entry name" value="Zn_ribbon_recom_dom"/>
</dbReference>
<dbReference type="Pfam" id="PF07508">
    <property type="entry name" value="Recombinase"/>
    <property type="match status" value="1"/>
</dbReference>
<dbReference type="Gene3D" id="3.90.1750.20">
    <property type="entry name" value="Putative Large Serine Recombinase, Chain B, Domain 2"/>
    <property type="match status" value="1"/>
</dbReference>
<accession>A0A2K1SWK5</accession>
<dbReference type="RefSeq" id="WP_103084290.1">
    <property type="nucleotide sequence ID" value="NZ_MNLH01000001.1"/>
</dbReference>
<dbReference type="EMBL" id="MNLH01000001">
    <property type="protein sequence ID" value="PNS43924.1"/>
    <property type="molecule type" value="Genomic_DNA"/>
</dbReference>
<feature type="domain" description="Recombinase" evidence="3">
    <location>
        <begin position="185"/>
        <end position="311"/>
    </location>
</feature>
<protein>
    <submittedName>
        <fullName evidence="4">Recombinase family protein</fullName>
    </submittedName>
</protein>
<evidence type="ECO:0000259" key="2">
    <source>
        <dbReference type="PROSITE" id="PS51736"/>
    </source>
</evidence>
<dbReference type="PROSITE" id="PS51736">
    <property type="entry name" value="RECOMBINASES_3"/>
    <property type="match status" value="1"/>
</dbReference>
<evidence type="ECO:0000313" key="4">
    <source>
        <dbReference type="EMBL" id="PNS43924.1"/>
    </source>
</evidence>
<dbReference type="OrthoDB" id="3242966at2"/>
<dbReference type="SUPFAM" id="SSF53041">
    <property type="entry name" value="Resolvase-like"/>
    <property type="match status" value="1"/>
</dbReference>
<gene>
    <name evidence="4" type="ORF">BFS05_01575</name>
</gene>
<dbReference type="PANTHER" id="PTHR30461:SF23">
    <property type="entry name" value="DNA RECOMBINASE-RELATED"/>
    <property type="match status" value="1"/>
</dbReference>
<dbReference type="InterPro" id="IPR006119">
    <property type="entry name" value="Resolv_N"/>
</dbReference>
<dbReference type="GO" id="GO:0000150">
    <property type="term" value="F:DNA strand exchange activity"/>
    <property type="evidence" value="ECO:0007669"/>
    <property type="project" value="InterPro"/>
</dbReference>
<evidence type="ECO:0000256" key="1">
    <source>
        <dbReference type="SAM" id="Coils"/>
    </source>
</evidence>
<evidence type="ECO:0000259" key="3">
    <source>
        <dbReference type="PROSITE" id="PS51737"/>
    </source>
</evidence>
<comment type="caution">
    <text evidence="4">The sequence shown here is derived from an EMBL/GenBank/DDBJ whole genome shotgun (WGS) entry which is preliminary data.</text>
</comment>
<organism evidence="4 5">
    <name type="scientific">Gardnerella vaginalis</name>
    <dbReference type="NCBI Taxonomy" id="2702"/>
    <lineage>
        <taxon>Bacteria</taxon>
        <taxon>Bacillati</taxon>
        <taxon>Actinomycetota</taxon>
        <taxon>Actinomycetes</taxon>
        <taxon>Bifidobacteriales</taxon>
        <taxon>Bifidobacteriaceae</taxon>
        <taxon>Gardnerella</taxon>
    </lineage>
</organism>
<dbReference type="InterPro" id="IPR036162">
    <property type="entry name" value="Resolvase-like_N_sf"/>
</dbReference>
<dbReference type="InterPro" id="IPR011109">
    <property type="entry name" value="DNA_bind_recombinase_dom"/>
</dbReference>
<dbReference type="CDD" id="cd00338">
    <property type="entry name" value="Ser_Recombinase"/>
    <property type="match status" value="1"/>
</dbReference>
<feature type="domain" description="Resolvase/invertase-type recombinase catalytic" evidence="2">
    <location>
        <begin position="28"/>
        <end position="176"/>
    </location>
</feature>
<dbReference type="InterPro" id="IPR038109">
    <property type="entry name" value="DNA_bind_recomb_sf"/>
</dbReference>
<evidence type="ECO:0000313" key="5">
    <source>
        <dbReference type="Proteomes" id="UP000236146"/>
    </source>
</evidence>
<reference evidence="4 5" key="1">
    <citation type="submission" date="2016-10" db="EMBL/GenBank/DDBJ databases">
        <authorList>
            <person name="Varghese N."/>
        </authorList>
    </citation>
    <scope>NUCLEOTIDE SEQUENCE [LARGE SCALE GENOMIC DNA]</scope>
    <source>
        <strain evidence="4 5">KA00225</strain>
    </source>
</reference>
<dbReference type="Pfam" id="PF13408">
    <property type="entry name" value="Zn_ribbon_recom"/>
    <property type="match status" value="1"/>
</dbReference>
<dbReference type="GO" id="GO:0003677">
    <property type="term" value="F:DNA binding"/>
    <property type="evidence" value="ECO:0007669"/>
    <property type="project" value="InterPro"/>
</dbReference>
<dbReference type="SMART" id="SM00857">
    <property type="entry name" value="Resolvase"/>
    <property type="match status" value="1"/>
</dbReference>
<keyword evidence="1" id="KW-0175">Coiled coil</keyword>
<dbReference type="Pfam" id="PF00239">
    <property type="entry name" value="Resolvase"/>
    <property type="match status" value="1"/>
</dbReference>
<feature type="coiled-coil region" evidence="1">
    <location>
        <begin position="435"/>
        <end position="469"/>
    </location>
</feature>
<dbReference type="PROSITE" id="PS51737">
    <property type="entry name" value="RECOMBINASE_DNA_BIND"/>
    <property type="match status" value="1"/>
</dbReference>
<dbReference type="Proteomes" id="UP000236146">
    <property type="component" value="Unassembled WGS sequence"/>
</dbReference>
<sequence length="525" mass="60176">MNANVTIIPPRKIAGNTVDKHEDKPRLRVVAYCRVSTDSEEQATSYDTQVQHYTDYISRNPLWEFAGIYADDGISGTSTKKRVGFNDMIHDCMSGKVDMVITKSISRFARNTIDCLKFVRQLKDKNIPIIFEKENINTMEASGELLLTIMASLAQQESASLSQNVKLGLKFRYQEGKVQINHNWFLGYTKDDEGNLVILEQEAKVVRRIYREYLEGASLRDIAEGLEKDGIKNGAGHLKWNLSNIKGILQNEKYIGDALLQKTITTDFINHVRIKNDGTEPQYYVKDSHTPIIPRDIFFKVQEEMVRRANMFSGEENKKRRVYSSKYALSSLCVCSKCGDIYRRIAWNNRGVHSVVWRCCTRVENGPSACDAPTVKENELQSAIVKAINKVFSIPDEVLDTLNNNIREIIAGNNLSEIETVDKKIADKQATLLTLLKAKKDYTKIADEIDELKGKKQQLLIEKAGQEDAKRRIREMEDFLKNERHDISEYDEKLVRKYIKKIKVYEDKFSITFKSEISVDIERAS</sequence>